<dbReference type="EMBL" id="GBXM01073394">
    <property type="protein sequence ID" value="JAH35183.1"/>
    <property type="molecule type" value="Transcribed_RNA"/>
</dbReference>
<proteinExistence type="predicted"/>
<name>A0A0E9S3Q7_ANGAN</name>
<reference evidence="1" key="2">
    <citation type="journal article" date="2015" name="Fish Shellfish Immunol.">
        <title>Early steps in the European eel (Anguilla anguilla)-Vibrio vulnificus interaction in the gills: Role of the RtxA13 toxin.</title>
        <authorList>
            <person name="Callol A."/>
            <person name="Pajuelo D."/>
            <person name="Ebbesson L."/>
            <person name="Teles M."/>
            <person name="MacKenzie S."/>
            <person name="Amaro C."/>
        </authorList>
    </citation>
    <scope>NUCLEOTIDE SEQUENCE</scope>
</reference>
<evidence type="ECO:0000313" key="1">
    <source>
        <dbReference type="EMBL" id="JAH35183.1"/>
    </source>
</evidence>
<dbReference type="AlphaFoldDB" id="A0A0E9S3Q7"/>
<protein>
    <submittedName>
        <fullName evidence="1">Uncharacterized protein</fullName>
    </submittedName>
</protein>
<sequence>MICPLVSLLLYGNLGPCSFSKMTYAPFPIVYQFPADMHDLLEGIIPTFLES</sequence>
<reference evidence="1" key="1">
    <citation type="submission" date="2014-11" db="EMBL/GenBank/DDBJ databases">
        <authorList>
            <person name="Amaro Gonzalez C."/>
        </authorList>
    </citation>
    <scope>NUCLEOTIDE SEQUENCE</scope>
</reference>
<organism evidence="1">
    <name type="scientific">Anguilla anguilla</name>
    <name type="common">European freshwater eel</name>
    <name type="synonym">Muraena anguilla</name>
    <dbReference type="NCBI Taxonomy" id="7936"/>
    <lineage>
        <taxon>Eukaryota</taxon>
        <taxon>Metazoa</taxon>
        <taxon>Chordata</taxon>
        <taxon>Craniata</taxon>
        <taxon>Vertebrata</taxon>
        <taxon>Euteleostomi</taxon>
        <taxon>Actinopterygii</taxon>
        <taxon>Neopterygii</taxon>
        <taxon>Teleostei</taxon>
        <taxon>Anguilliformes</taxon>
        <taxon>Anguillidae</taxon>
        <taxon>Anguilla</taxon>
    </lineage>
</organism>
<accession>A0A0E9S3Q7</accession>